<proteinExistence type="predicted"/>
<dbReference type="Proteomes" id="UP000281553">
    <property type="component" value="Unassembled WGS sequence"/>
</dbReference>
<organism evidence="1 2">
    <name type="scientific">Dibothriocephalus latus</name>
    <name type="common">Fish tapeworm</name>
    <name type="synonym">Diphyllobothrium latum</name>
    <dbReference type="NCBI Taxonomy" id="60516"/>
    <lineage>
        <taxon>Eukaryota</taxon>
        <taxon>Metazoa</taxon>
        <taxon>Spiralia</taxon>
        <taxon>Lophotrochozoa</taxon>
        <taxon>Platyhelminthes</taxon>
        <taxon>Cestoda</taxon>
        <taxon>Eucestoda</taxon>
        <taxon>Diphyllobothriidea</taxon>
        <taxon>Diphyllobothriidae</taxon>
        <taxon>Dibothriocephalus</taxon>
    </lineage>
</organism>
<dbReference type="AlphaFoldDB" id="A0A3P6PL52"/>
<dbReference type="EMBL" id="UYRU01000472">
    <property type="protein sequence ID" value="VDK30233.1"/>
    <property type="molecule type" value="Genomic_DNA"/>
</dbReference>
<protein>
    <submittedName>
        <fullName evidence="1">Uncharacterized protein</fullName>
    </submittedName>
</protein>
<evidence type="ECO:0000313" key="1">
    <source>
        <dbReference type="EMBL" id="VDK30233.1"/>
    </source>
</evidence>
<reference evidence="1 2" key="1">
    <citation type="submission" date="2018-11" db="EMBL/GenBank/DDBJ databases">
        <authorList>
            <consortium name="Pathogen Informatics"/>
        </authorList>
    </citation>
    <scope>NUCLEOTIDE SEQUENCE [LARGE SCALE GENOMIC DNA]</scope>
</reference>
<gene>
    <name evidence="1" type="ORF">DILT_LOCUS130</name>
</gene>
<accession>A0A3P6PL52</accession>
<keyword evidence="2" id="KW-1185">Reference proteome</keyword>
<evidence type="ECO:0000313" key="2">
    <source>
        <dbReference type="Proteomes" id="UP000281553"/>
    </source>
</evidence>
<name>A0A3P6PL52_DIBLA</name>
<sequence>MLFINCSLDDTPNFDIIGKHGDIAVQSADKIFHVKNEQSMAENGTLRNTTLNRILRRLIIIDMDSLRAASWNICIHVRSLLLSPMRLSV</sequence>